<organism evidence="3 4">
    <name type="scientific">Rubus argutus</name>
    <name type="common">Southern blackberry</name>
    <dbReference type="NCBI Taxonomy" id="59490"/>
    <lineage>
        <taxon>Eukaryota</taxon>
        <taxon>Viridiplantae</taxon>
        <taxon>Streptophyta</taxon>
        <taxon>Embryophyta</taxon>
        <taxon>Tracheophyta</taxon>
        <taxon>Spermatophyta</taxon>
        <taxon>Magnoliopsida</taxon>
        <taxon>eudicotyledons</taxon>
        <taxon>Gunneridae</taxon>
        <taxon>Pentapetalae</taxon>
        <taxon>rosids</taxon>
        <taxon>fabids</taxon>
        <taxon>Rosales</taxon>
        <taxon>Rosaceae</taxon>
        <taxon>Rosoideae</taxon>
        <taxon>Rosoideae incertae sedis</taxon>
        <taxon>Rubus</taxon>
    </lineage>
</organism>
<sequence length="239" mass="26753">MLINGCTSSVAWSQCSDPGDPVPWRRRELQGGRKYVSGVRAPTPKVPAREAQFVRYSHHNWTEAGSIVDVSVGYAFGARRWISNLSSSSERFHLLHRNHTSPSDTPISPEGRRSLAITAKRMVISFVQTFATPHTTTGRHQTKPERRTWRSRPTKRGDPGKPPGLHELQVARSSSFLRTTESSTISEIYRTDLSGNVYRPNSIVHELATFSTGPDPRNCISVLAISRHRHPPSPGVFHR</sequence>
<comment type="caution">
    <text evidence="3">The sequence shown here is derived from an EMBL/GenBank/DDBJ whole genome shotgun (WGS) entry which is preliminary data.</text>
</comment>
<dbReference type="Pfam" id="PF25797">
    <property type="entry name" value="PDF2_C"/>
    <property type="match status" value="1"/>
</dbReference>
<accession>A0AAW1X016</accession>
<dbReference type="Proteomes" id="UP001457282">
    <property type="component" value="Unassembled WGS sequence"/>
</dbReference>
<feature type="domain" description="HD-Zip IV C-terminal" evidence="2">
    <location>
        <begin position="108"/>
        <end position="226"/>
    </location>
</feature>
<dbReference type="AlphaFoldDB" id="A0AAW1X016"/>
<dbReference type="EMBL" id="JBEDUW010000005">
    <property type="protein sequence ID" value="KAK9929027.1"/>
    <property type="molecule type" value="Genomic_DNA"/>
</dbReference>
<evidence type="ECO:0000256" key="1">
    <source>
        <dbReference type="SAM" id="MobiDB-lite"/>
    </source>
</evidence>
<dbReference type="InterPro" id="IPR042160">
    <property type="entry name" value="HD-Zip_IV"/>
</dbReference>
<reference evidence="3 4" key="1">
    <citation type="journal article" date="2023" name="G3 (Bethesda)">
        <title>A chromosome-length genome assembly and annotation of blackberry (Rubus argutus, cv. 'Hillquist').</title>
        <authorList>
            <person name="Bruna T."/>
            <person name="Aryal R."/>
            <person name="Dudchenko O."/>
            <person name="Sargent D.J."/>
            <person name="Mead D."/>
            <person name="Buti M."/>
            <person name="Cavallini A."/>
            <person name="Hytonen T."/>
            <person name="Andres J."/>
            <person name="Pham M."/>
            <person name="Weisz D."/>
            <person name="Mascagni F."/>
            <person name="Usai G."/>
            <person name="Natali L."/>
            <person name="Bassil N."/>
            <person name="Fernandez G.E."/>
            <person name="Lomsadze A."/>
            <person name="Armour M."/>
            <person name="Olukolu B."/>
            <person name="Poorten T."/>
            <person name="Britton C."/>
            <person name="Davik J."/>
            <person name="Ashrafi H."/>
            <person name="Aiden E.L."/>
            <person name="Borodovsky M."/>
            <person name="Worthington M."/>
        </authorList>
    </citation>
    <scope>NUCLEOTIDE SEQUENCE [LARGE SCALE GENOMIC DNA]</scope>
    <source>
        <strain evidence="3">PI 553951</strain>
    </source>
</reference>
<evidence type="ECO:0000313" key="4">
    <source>
        <dbReference type="Proteomes" id="UP001457282"/>
    </source>
</evidence>
<proteinExistence type="predicted"/>
<dbReference type="InterPro" id="IPR057993">
    <property type="entry name" value="HD-Zip_IV_C"/>
</dbReference>
<evidence type="ECO:0000313" key="3">
    <source>
        <dbReference type="EMBL" id="KAK9929027.1"/>
    </source>
</evidence>
<dbReference type="PANTHER" id="PTHR45654">
    <property type="entry name" value="HOMEOBOX-LEUCINE ZIPPER PROTEIN MERISTEM L1"/>
    <property type="match status" value="1"/>
</dbReference>
<keyword evidence="4" id="KW-1185">Reference proteome</keyword>
<gene>
    <name evidence="3" type="ORF">M0R45_026137</name>
</gene>
<protein>
    <recommendedName>
        <fullName evidence="2">HD-Zip IV C-terminal domain-containing protein</fullName>
    </recommendedName>
</protein>
<feature type="region of interest" description="Disordered" evidence="1">
    <location>
        <begin position="129"/>
        <end position="166"/>
    </location>
</feature>
<feature type="compositionally biased region" description="Polar residues" evidence="1">
    <location>
        <begin position="129"/>
        <end position="139"/>
    </location>
</feature>
<dbReference type="PANTHER" id="PTHR45654:SF77">
    <property type="entry name" value="HOMEOBOX-LEUCINE ZIPPER PROTEIN MERISTEM L1"/>
    <property type="match status" value="1"/>
</dbReference>
<name>A0AAW1X016_RUBAR</name>
<evidence type="ECO:0000259" key="2">
    <source>
        <dbReference type="Pfam" id="PF25797"/>
    </source>
</evidence>